<comment type="cofactor">
    <cofactor evidence="1">
        <name>pyridoxal 5'-phosphate</name>
        <dbReference type="ChEBI" id="CHEBI:597326"/>
    </cofactor>
</comment>
<dbReference type="Pfam" id="PF00202">
    <property type="entry name" value="Aminotran_3"/>
    <property type="match status" value="1"/>
</dbReference>
<dbReference type="Gene3D" id="3.90.1150.10">
    <property type="entry name" value="Aspartate Aminotransferase, domain 1"/>
    <property type="match status" value="1"/>
</dbReference>
<evidence type="ECO:0000256" key="1">
    <source>
        <dbReference type="ARBA" id="ARBA00001933"/>
    </source>
</evidence>
<dbReference type="InterPro" id="IPR015424">
    <property type="entry name" value="PyrdxlP-dep_Trfase"/>
</dbReference>
<reference evidence="10 11" key="1">
    <citation type="submission" date="2016-11" db="EMBL/GenBank/DDBJ databases">
        <title>Comparative genomics of Acidibacillus ferroxidans species.</title>
        <authorList>
            <person name="Oliveira G."/>
            <person name="Nunes G."/>
            <person name="Oliveira R."/>
            <person name="Araujo F."/>
            <person name="Salim A."/>
            <person name="Scholte L."/>
            <person name="Morais D."/>
            <person name="Nancucheo I."/>
            <person name="Johnson D.B."/>
            <person name="Grail B."/>
            <person name="Bittencourt J."/>
            <person name="Valadares R."/>
        </authorList>
    </citation>
    <scope>NUCLEOTIDE SEQUENCE [LARGE SCALE GENOMIC DNA]</scope>
    <source>
        <strain evidence="10 11">Y002</strain>
    </source>
</reference>
<dbReference type="InterPro" id="IPR049704">
    <property type="entry name" value="Aminotrans_3_PPA_site"/>
</dbReference>
<sequence>MTDSLIERKRQFLVPSVSTYYQQPLIMDHGRGCYLYDVDGVEYLDFFGGILTVSVGHANATVNAAVCDQLSKMSHVSTLYVNEPMVELAERLAKLTPGDLQMSFFTSSGTEANETAIAMARIATGHHEIVALRHSYSGRSALAMSLTGQSNWRMGLAGVPGIVHARNPYYFRSQTHLSEEEFAKECAKDLEETILTATSGRIAAVIVEPIQGVGGFITPPDLYFAEIAEIAHKYGGLLIADEVQTGFGRTGKWFGIEHSGVKPDLMTFAKGMANGIPIGATIATKEVGEKYTGATISTFGGNPVTMRAALATLDVIESENLVGNALVQGNRLRNGLEVLQKKYPIIGDVRGKGLMQAMEFVRGEKEPAADLVNEFFEYTKEERLLIGKGGLYSNAVRIAPPLIVQAEQVEDALERLDRALAKVYERHPEL</sequence>
<dbReference type="GO" id="GO:0030170">
    <property type="term" value="F:pyridoxal phosphate binding"/>
    <property type="evidence" value="ECO:0007669"/>
    <property type="project" value="InterPro"/>
</dbReference>
<evidence type="ECO:0000256" key="7">
    <source>
        <dbReference type="ARBA" id="ARBA00022898"/>
    </source>
</evidence>
<evidence type="ECO:0000256" key="2">
    <source>
        <dbReference type="ARBA" id="ARBA00008954"/>
    </source>
</evidence>
<dbReference type="PROSITE" id="PS00600">
    <property type="entry name" value="AA_TRANSFER_CLASS_3"/>
    <property type="match status" value="1"/>
</dbReference>
<keyword evidence="6 10" id="KW-0808">Transferase</keyword>
<dbReference type="RefSeq" id="WP_219930650.1">
    <property type="nucleotide sequence ID" value="NZ_MPDK01000008.1"/>
</dbReference>
<dbReference type="CDD" id="cd00610">
    <property type="entry name" value="OAT_like"/>
    <property type="match status" value="1"/>
</dbReference>
<proteinExistence type="inferred from homology"/>
<dbReference type="EMBL" id="MPDK01000008">
    <property type="protein sequence ID" value="PWI57838.1"/>
    <property type="molecule type" value="Genomic_DNA"/>
</dbReference>
<evidence type="ECO:0000256" key="6">
    <source>
        <dbReference type="ARBA" id="ARBA00022679"/>
    </source>
</evidence>
<organism evidence="10 11">
    <name type="scientific">Sulfoacidibacillus thermotolerans</name>
    <name type="common">Acidibacillus sulfuroxidans</name>
    <dbReference type="NCBI Taxonomy" id="1765684"/>
    <lineage>
        <taxon>Bacteria</taxon>
        <taxon>Bacillati</taxon>
        <taxon>Bacillota</taxon>
        <taxon>Bacilli</taxon>
        <taxon>Bacillales</taxon>
        <taxon>Alicyclobacillaceae</taxon>
        <taxon>Sulfoacidibacillus</taxon>
    </lineage>
</organism>
<dbReference type="InterPro" id="IPR005814">
    <property type="entry name" value="Aminotrans_3"/>
</dbReference>
<evidence type="ECO:0000256" key="3">
    <source>
        <dbReference type="ARBA" id="ARBA00011881"/>
    </source>
</evidence>
<comment type="similarity">
    <text evidence="2 9">Belongs to the class-III pyridoxal-phosphate-dependent aminotransferase family.</text>
</comment>
<accession>A0A2U3D970</accession>
<evidence type="ECO:0000256" key="4">
    <source>
        <dbReference type="ARBA" id="ARBA00013049"/>
    </source>
</evidence>
<evidence type="ECO:0000256" key="9">
    <source>
        <dbReference type="RuleBase" id="RU003560"/>
    </source>
</evidence>
<dbReference type="Gene3D" id="3.40.640.10">
    <property type="entry name" value="Type I PLP-dependent aspartate aminotransferase-like (Major domain)"/>
    <property type="match status" value="1"/>
</dbReference>
<keyword evidence="5 10" id="KW-0032">Aminotransferase</keyword>
<dbReference type="InterPro" id="IPR015421">
    <property type="entry name" value="PyrdxlP-dep_Trfase_major"/>
</dbReference>
<keyword evidence="8" id="KW-0809">Transit peptide</keyword>
<keyword evidence="7 9" id="KW-0663">Pyridoxal phosphate</keyword>
<comment type="caution">
    <text evidence="10">The sequence shown here is derived from an EMBL/GenBank/DDBJ whole genome shotgun (WGS) entry which is preliminary data.</text>
</comment>
<evidence type="ECO:0000313" key="10">
    <source>
        <dbReference type="EMBL" id="PWI57838.1"/>
    </source>
</evidence>
<evidence type="ECO:0000313" key="11">
    <source>
        <dbReference type="Proteomes" id="UP000245380"/>
    </source>
</evidence>
<dbReference type="Proteomes" id="UP000245380">
    <property type="component" value="Unassembled WGS sequence"/>
</dbReference>
<dbReference type="EC" id="2.6.1.44" evidence="4"/>
<dbReference type="PANTHER" id="PTHR45688:SF3">
    <property type="entry name" value="ALANINE--GLYOXYLATE AMINOTRANSFERASE 2, MITOCHONDRIAL"/>
    <property type="match status" value="1"/>
</dbReference>
<evidence type="ECO:0000256" key="5">
    <source>
        <dbReference type="ARBA" id="ARBA00022576"/>
    </source>
</evidence>
<gene>
    <name evidence="10" type="ORF">BM613_06535</name>
</gene>
<comment type="subunit">
    <text evidence="3">Homotetramer.</text>
</comment>
<dbReference type="AlphaFoldDB" id="A0A2U3D970"/>
<evidence type="ECO:0000256" key="8">
    <source>
        <dbReference type="ARBA" id="ARBA00022946"/>
    </source>
</evidence>
<dbReference type="PANTHER" id="PTHR45688">
    <property type="match status" value="1"/>
</dbReference>
<dbReference type="FunFam" id="3.40.640.10:FF:000004">
    <property type="entry name" value="Acetylornithine aminotransferase"/>
    <property type="match status" value="1"/>
</dbReference>
<dbReference type="GO" id="GO:0008453">
    <property type="term" value="F:alanine-glyoxylate transaminase activity"/>
    <property type="evidence" value="ECO:0007669"/>
    <property type="project" value="UniProtKB-EC"/>
</dbReference>
<dbReference type="SUPFAM" id="SSF53383">
    <property type="entry name" value="PLP-dependent transferases"/>
    <property type="match status" value="1"/>
</dbReference>
<keyword evidence="11" id="KW-1185">Reference proteome</keyword>
<protein>
    <recommendedName>
        <fullName evidence="4">alanine--glyoxylate transaminase</fullName>
        <ecNumber evidence="4">2.6.1.44</ecNumber>
    </recommendedName>
</protein>
<dbReference type="PIRSF" id="PIRSF000521">
    <property type="entry name" value="Transaminase_4ab_Lys_Orn"/>
    <property type="match status" value="1"/>
</dbReference>
<dbReference type="InterPro" id="IPR015422">
    <property type="entry name" value="PyrdxlP-dep_Trfase_small"/>
</dbReference>
<name>A0A2U3D970_SULT2</name>